<evidence type="ECO:0008006" key="3">
    <source>
        <dbReference type="Google" id="ProtNLM"/>
    </source>
</evidence>
<accession>A0ABT5UCB4</accession>
<comment type="caution">
    <text evidence="1">The sequence shown here is derived from an EMBL/GenBank/DDBJ whole genome shotgun (WGS) entry which is preliminary data.</text>
</comment>
<dbReference type="SUPFAM" id="SSF55486">
    <property type="entry name" value="Metalloproteases ('zincins'), catalytic domain"/>
    <property type="match status" value="1"/>
</dbReference>
<evidence type="ECO:0000313" key="1">
    <source>
        <dbReference type="EMBL" id="MDE1464020.1"/>
    </source>
</evidence>
<gene>
    <name evidence="1" type="ORF">ORQ98_18865</name>
</gene>
<dbReference type="Proteomes" id="UP001528823">
    <property type="component" value="Unassembled WGS sequence"/>
</dbReference>
<sequence length="409" mass="46366">MKKSVIGFTAIIFLLESVVCIASSDITYRVNVEKENPTIAKVSADVLTLGNFVIEPPQASNLSTSHTKLNVICQAGKGKNISIQFGVPIQCKSIHWNIKFKKLSHTNFEASSLQNIYSPIGWWVLHEQDSLPRISGNHSIYVCVTKNNCNKLPENISGNSGPPVFMVWGKKTGVIKIHNFKINIFSDKELLYSKIPSIKEELEKQYSYLSAVFLSDKQQITWSLVWIAIDQKYNHLSGAAGANAYITNYLVDNGRLTDRTLPWLLRVSAHETVHVLSKYTLPTWINESLAEYYAFKTLTLSNIETRDPIQEWLKRKSAISHASSGLYHANRMVSEQHDMSFYPLFYLKGAALWQELDIALNEEGKNLDQYIRLLNKDDSHDPTINQSFIQSMVRELGSGLWESISSKYL</sequence>
<dbReference type="EMBL" id="JAPMOU010000027">
    <property type="protein sequence ID" value="MDE1464020.1"/>
    <property type="molecule type" value="Genomic_DNA"/>
</dbReference>
<keyword evidence="2" id="KW-1185">Reference proteome</keyword>
<dbReference type="RefSeq" id="WP_274690351.1">
    <property type="nucleotide sequence ID" value="NZ_JAPMOU010000027.1"/>
</dbReference>
<organism evidence="1 2">
    <name type="scientific">Spartinivicinus poritis</name>
    <dbReference type="NCBI Taxonomy" id="2994640"/>
    <lineage>
        <taxon>Bacteria</taxon>
        <taxon>Pseudomonadati</taxon>
        <taxon>Pseudomonadota</taxon>
        <taxon>Gammaproteobacteria</taxon>
        <taxon>Oceanospirillales</taxon>
        <taxon>Zooshikellaceae</taxon>
        <taxon>Spartinivicinus</taxon>
    </lineage>
</organism>
<evidence type="ECO:0000313" key="2">
    <source>
        <dbReference type="Proteomes" id="UP001528823"/>
    </source>
</evidence>
<name>A0ABT5UCB4_9GAMM</name>
<protein>
    <recommendedName>
        <fullName evidence="3">Peptidase MA-like domain-containing protein</fullName>
    </recommendedName>
</protein>
<reference evidence="1 2" key="1">
    <citation type="submission" date="2022-11" db="EMBL/GenBank/DDBJ databases">
        <title>Spartinivicinus poritis sp. nov., isolated from scleractinian coral Porites lutea.</title>
        <authorList>
            <person name="Zhang G."/>
            <person name="Cai L."/>
            <person name="Wei Q."/>
        </authorList>
    </citation>
    <scope>NUCLEOTIDE SEQUENCE [LARGE SCALE GENOMIC DNA]</scope>
    <source>
        <strain evidence="1 2">A2-2</strain>
    </source>
</reference>
<proteinExistence type="predicted"/>